<accession>A0A822XVY8</accession>
<keyword evidence="1" id="KW-0812">Transmembrane</keyword>
<evidence type="ECO:0000313" key="3">
    <source>
        <dbReference type="Proteomes" id="UP000607653"/>
    </source>
</evidence>
<dbReference type="Proteomes" id="UP000607653">
    <property type="component" value="Unassembled WGS sequence"/>
</dbReference>
<organism evidence="2 3">
    <name type="scientific">Nelumbo nucifera</name>
    <name type="common">Sacred lotus</name>
    <dbReference type="NCBI Taxonomy" id="4432"/>
    <lineage>
        <taxon>Eukaryota</taxon>
        <taxon>Viridiplantae</taxon>
        <taxon>Streptophyta</taxon>
        <taxon>Embryophyta</taxon>
        <taxon>Tracheophyta</taxon>
        <taxon>Spermatophyta</taxon>
        <taxon>Magnoliopsida</taxon>
        <taxon>Proteales</taxon>
        <taxon>Nelumbonaceae</taxon>
        <taxon>Nelumbo</taxon>
    </lineage>
</organism>
<keyword evidence="3" id="KW-1185">Reference proteome</keyword>
<evidence type="ECO:0000313" key="2">
    <source>
        <dbReference type="EMBL" id="DAD24152.1"/>
    </source>
</evidence>
<reference evidence="2 3" key="1">
    <citation type="journal article" date="2020" name="Mol. Biol. Evol.">
        <title>Distinct Expression and Methylation Patterns for Genes with Different Fates following a Single Whole-Genome Duplication in Flowering Plants.</title>
        <authorList>
            <person name="Shi T."/>
            <person name="Rahmani R.S."/>
            <person name="Gugger P.F."/>
            <person name="Wang M."/>
            <person name="Li H."/>
            <person name="Zhang Y."/>
            <person name="Li Z."/>
            <person name="Wang Q."/>
            <person name="Van de Peer Y."/>
            <person name="Marchal K."/>
            <person name="Chen J."/>
        </authorList>
    </citation>
    <scope>NUCLEOTIDE SEQUENCE [LARGE SCALE GENOMIC DNA]</scope>
    <source>
        <tissue evidence="2">Leaf</tissue>
    </source>
</reference>
<feature type="transmembrane region" description="Helical" evidence="1">
    <location>
        <begin position="24"/>
        <end position="41"/>
    </location>
</feature>
<gene>
    <name evidence="2" type="ORF">HUJ06_025615</name>
</gene>
<dbReference type="AlphaFoldDB" id="A0A822XVY8"/>
<dbReference type="EMBL" id="DUZY01000001">
    <property type="protein sequence ID" value="DAD24152.1"/>
    <property type="molecule type" value="Genomic_DNA"/>
</dbReference>
<protein>
    <submittedName>
        <fullName evidence="2">Uncharacterized protein</fullName>
    </submittedName>
</protein>
<proteinExistence type="predicted"/>
<keyword evidence="1" id="KW-1133">Transmembrane helix</keyword>
<evidence type="ECO:0000256" key="1">
    <source>
        <dbReference type="SAM" id="Phobius"/>
    </source>
</evidence>
<keyword evidence="1" id="KW-0472">Membrane</keyword>
<name>A0A822XVY8_NELNU</name>
<sequence>MAAVLFQFVFSAFCEVVSFASLLIFHGAAYLFVFLITVLRCPGQIINCVLTDYFKPLVKNSFDLAVGEMTSLAFTAFNNSKETFSSWASTNITCSNATQELQIILNDTICWVSNNFSEIGESFSEMVYLIAKNVWNNYVNAIGFVRQNV</sequence>
<comment type="caution">
    <text evidence="2">The sequence shown here is derived from an EMBL/GenBank/DDBJ whole genome shotgun (WGS) entry which is preliminary data.</text>
</comment>